<dbReference type="STRING" id="1423778.FC70_GL000269"/>
<protein>
    <submittedName>
        <fullName evidence="4">16S RNA methylase</fullName>
    </submittedName>
</protein>
<dbReference type="InterPro" id="IPR007848">
    <property type="entry name" value="Small_mtfrase_dom"/>
</dbReference>
<dbReference type="PANTHER" id="PTHR47816">
    <property type="entry name" value="RIBOSOMAL RNA SMALL SUBUNIT METHYLTRANSFERASE C"/>
    <property type="match status" value="1"/>
</dbReference>
<keyword evidence="5" id="KW-1185">Reference proteome</keyword>
<name>A0A0R1RLS8_9LACO</name>
<dbReference type="GO" id="GO:0008757">
    <property type="term" value="F:S-adenosylmethionine-dependent methyltransferase activity"/>
    <property type="evidence" value="ECO:0007669"/>
    <property type="project" value="InterPro"/>
</dbReference>
<dbReference type="KEGG" id="lol:LACOL_1424"/>
<dbReference type="RefSeq" id="WP_057889226.1">
    <property type="nucleotide sequence ID" value="NZ_AZFE01000003.1"/>
</dbReference>
<dbReference type="Pfam" id="PF05175">
    <property type="entry name" value="MTS"/>
    <property type="match status" value="1"/>
</dbReference>
<evidence type="ECO:0000256" key="1">
    <source>
        <dbReference type="ARBA" id="ARBA00022603"/>
    </source>
</evidence>
<evidence type="ECO:0000256" key="2">
    <source>
        <dbReference type="ARBA" id="ARBA00022679"/>
    </source>
</evidence>
<dbReference type="AlphaFoldDB" id="A0A0R1RLS8"/>
<feature type="domain" description="Methyltransferase small" evidence="3">
    <location>
        <begin position="28"/>
        <end position="196"/>
    </location>
</feature>
<dbReference type="PATRIC" id="fig|1423778.4.peg.288"/>
<keyword evidence="2" id="KW-0808">Transferase</keyword>
<gene>
    <name evidence="4" type="ORF">FC70_GL000269</name>
</gene>
<sequence length="202" mass="22623">MNNHYYTQNPDVIHQKKSWDFELRGHNFKFVTDNGVFSKQSVDYGSRVLIENFETNDLPAGNILDLGCGYGPIGLSLAYAYSDRTVDMVDVNELALELARENANNNQIKNVTINSSNAYENITDKYASIVSNPPVRAGKNVVDNFITEANDHLLVDGTLWIVLQKKQGAPSAKKLMTETFGHCEVIKRDKGYYILKSVKVGD</sequence>
<accession>A0A0R1RLS8</accession>
<proteinExistence type="predicted"/>
<reference evidence="4 5" key="1">
    <citation type="journal article" date="2015" name="Genome Announc.">
        <title>Expanding the biotechnology potential of lactobacilli through comparative genomics of 213 strains and associated genera.</title>
        <authorList>
            <person name="Sun Z."/>
            <person name="Harris H.M."/>
            <person name="McCann A."/>
            <person name="Guo C."/>
            <person name="Argimon S."/>
            <person name="Zhang W."/>
            <person name="Yang X."/>
            <person name="Jeffery I.B."/>
            <person name="Cooney J.C."/>
            <person name="Kagawa T.F."/>
            <person name="Liu W."/>
            <person name="Song Y."/>
            <person name="Salvetti E."/>
            <person name="Wrobel A."/>
            <person name="Rasinkangas P."/>
            <person name="Parkhill J."/>
            <person name="Rea M.C."/>
            <person name="O'Sullivan O."/>
            <person name="Ritari J."/>
            <person name="Douillard F.P."/>
            <person name="Paul Ross R."/>
            <person name="Yang R."/>
            <person name="Briner A.E."/>
            <person name="Felis G.E."/>
            <person name="de Vos W.M."/>
            <person name="Barrangou R."/>
            <person name="Klaenhammer T.R."/>
            <person name="Caufield P.W."/>
            <person name="Cui Y."/>
            <person name="Zhang H."/>
            <person name="O'Toole P.W."/>
        </authorList>
    </citation>
    <scope>NUCLEOTIDE SEQUENCE [LARGE SCALE GENOMIC DNA]</scope>
    <source>
        <strain evidence="4 5">DSM 15707</strain>
    </source>
</reference>
<dbReference type="PANTHER" id="PTHR47816:SF4">
    <property type="entry name" value="RIBOSOMAL RNA SMALL SUBUNIT METHYLTRANSFERASE C"/>
    <property type="match status" value="1"/>
</dbReference>
<evidence type="ECO:0000313" key="4">
    <source>
        <dbReference type="EMBL" id="KRL57798.1"/>
    </source>
</evidence>
<dbReference type="InterPro" id="IPR046977">
    <property type="entry name" value="RsmC/RlmG"/>
</dbReference>
<comment type="caution">
    <text evidence="4">The sequence shown here is derived from an EMBL/GenBank/DDBJ whole genome shotgun (WGS) entry which is preliminary data.</text>
</comment>
<evidence type="ECO:0000259" key="3">
    <source>
        <dbReference type="Pfam" id="PF05175"/>
    </source>
</evidence>
<dbReference type="CDD" id="cd02440">
    <property type="entry name" value="AdoMet_MTases"/>
    <property type="match status" value="1"/>
</dbReference>
<keyword evidence="1 4" id="KW-0489">Methyltransferase</keyword>
<dbReference type="OrthoDB" id="9764961at2"/>
<dbReference type="GO" id="GO:0032259">
    <property type="term" value="P:methylation"/>
    <property type="evidence" value="ECO:0007669"/>
    <property type="project" value="UniProtKB-KW"/>
</dbReference>
<evidence type="ECO:0000313" key="5">
    <source>
        <dbReference type="Proteomes" id="UP000051697"/>
    </source>
</evidence>
<dbReference type="SUPFAM" id="SSF53335">
    <property type="entry name" value="S-adenosyl-L-methionine-dependent methyltransferases"/>
    <property type="match status" value="1"/>
</dbReference>
<dbReference type="InterPro" id="IPR029063">
    <property type="entry name" value="SAM-dependent_MTases_sf"/>
</dbReference>
<dbReference type="EMBL" id="AZFE01000003">
    <property type="protein sequence ID" value="KRL57798.1"/>
    <property type="molecule type" value="Genomic_DNA"/>
</dbReference>
<dbReference type="Proteomes" id="UP000051697">
    <property type="component" value="Unassembled WGS sequence"/>
</dbReference>
<organism evidence="4 5">
    <name type="scientific">Paucilactobacillus oligofermentans DSM 15707 = LMG 22743</name>
    <dbReference type="NCBI Taxonomy" id="1423778"/>
    <lineage>
        <taxon>Bacteria</taxon>
        <taxon>Bacillati</taxon>
        <taxon>Bacillota</taxon>
        <taxon>Bacilli</taxon>
        <taxon>Lactobacillales</taxon>
        <taxon>Lactobacillaceae</taxon>
        <taxon>Paucilactobacillus</taxon>
    </lineage>
</organism>
<dbReference type="Gene3D" id="3.40.50.150">
    <property type="entry name" value="Vaccinia Virus protein VP39"/>
    <property type="match status" value="1"/>
</dbReference>